<name>A0A8K0C3J1_IGNLU</name>
<keyword evidence="2" id="KW-1185">Reference proteome</keyword>
<evidence type="ECO:0000313" key="1">
    <source>
        <dbReference type="EMBL" id="KAF2878754.1"/>
    </source>
</evidence>
<evidence type="ECO:0000313" key="2">
    <source>
        <dbReference type="Proteomes" id="UP000801492"/>
    </source>
</evidence>
<comment type="caution">
    <text evidence="1">The sequence shown here is derived from an EMBL/GenBank/DDBJ whole genome shotgun (WGS) entry which is preliminary data.</text>
</comment>
<dbReference type="Proteomes" id="UP000801492">
    <property type="component" value="Unassembled WGS sequence"/>
</dbReference>
<dbReference type="EMBL" id="VTPC01091295">
    <property type="protein sequence ID" value="KAF2878754.1"/>
    <property type="molecule type" value="Genomic_DNA"/>
</dbReference>
<dbReference type="AlphaFoldDB" id="A0A8K0C3J1"/>
<dbReference type="OrthoDB" id="6249720at2759"/>
<sequence length="201" mass="22857">MLDNVNKQLLDLHLQLSNTLHPTLWAAAEQLSEFRAKTDVTLITMHNLSKHHLDEDAQSVLAKGFNYAVTLTRIPVKDIICGVESSISRIDKNAAEEIRQDVSWVLRTVRPPKKNLTRKEQAVKSLRQNESIILLPADKGNAIIEIDIKDYDAKRNSLLEDPAYQSMTTDPTTYLEKTTKTKVKNNPIDEETQLQVISREK</sequence>
<protein>
    <submittedName>
        <fullName evidence="1">Uncharacterized protein</fullName>
    </submittedName>
</protein>
<accession>A0A8K0C3J1</accession>
<gene>
    <name evidence="1" type="ORF">ILUMI_27414</name>
</gene>
<reference evidence="1" key="1">
    <citation type="submission" date="2019-08" db="EMBL/GenBank/DDBJ databases">
        <title>The genome of the North American firefly Photinus pyralis.</title>
        <authorList>
            <consortium name="Photinus pyralis genome working group"/>
            <person name="Fallon T.R."/>
            <person name="Sander Lower S.E."/>
            <person name="Weng J.-K."/>
        </authorList>
    </citation>
    <scope>NUCLEOTIDE SEQUENCE</scope>
    <source>
        <strain evidence="1">TRF0915ILg1</strain>
        <tissue evidence="1">Whole body</tissue>
    </source>
</reference>
<proteinExistence type="predicted"/>
<organism evidence="1 2">
    <name type="scientific">Ignelater luminosus</name>
    <name type="common">Cucubano</name>
    <name type="synonym">Pyrophorus luminosus</name>
    <dbReference type="NCBI Taxonomy" id="2038154"/>
    <lineage>
        <taxon>Eukaryota</taxon>
        <taxon>Metazoa</taxon>
        <taxon>Ecdysozoa</taxon>
        <taxon>Arthropoda</taxon>
        <taxon>Hexapoda</taxon>
        <taxon>Insecta</taxon>
        <taxon>Pterygota</taxon>
        <taxon>Neoptera</taxon>
        <taxon>Endopterygota</taxon>
        <taxon>Coleoptera</taxon>
        <taxon>Polyphaga</taxon>
        <taxon>Elateriformia</taxon>
        <taxon>Elateroidea</taxon>
        <taxon>Elateridae</taxon>
        <taxon>Agrypninae</taxon>
        <taxon>Pyrophorini</taxon>
        <taxon>Ignelater</taxon>
    </lineage>
</organism>